<accession>A0A822ZKH9</accession>
<organism evidence="1 2">
    <name type="scientific">Nelumbo nucifera</name>
    <name type="common">Sacred lotus</name>
    <dbReference type="NCBI Taxonomy" id="4432"/>
    <lineage>
        <taxon>Eukaryota</taxon>
        <taxon>Viridiplantae</taxon>
        <taxon>Streptophyta</taxon>
        <taxon>Embryophyta</taxon>
        <taxon>Tracheophyta</taxon>
        <taxon>Spermatophyta</taxon>
        <taxon>Magnoliopsida</taxon>
        <taxon>Proteales</taxon>
        <taxon>Nelumbonaceae</taxon>
        <taxon>Nelumbo</taxon>
    </lineage>
</organism>
<comment type="caution">
    <text evidence="1">The sequence shown here is derived from an EMBL/GenBank/DDBJ whole genome shotgun (WGS) entry which is preliminary data.</text>
</comment>
<reference evidence="1 2" key="1">
    <citation type="journal article" date="2020" name="Mol. Biol. Evol.">
        <title>Distinct Expression and Methylation Patterns for Genes with Different Fates following a Single Whole-Genome Duplication in Flowering Plants.</title>
        <authorList>
            <person name="Shi T."/>
            <person name="Rahmani R.S."/>
            <person name="Gugger P.F."/>
            <person name="Wang M."/>
            <person name="Li H."/>
            <person name="Zhang Y."/>
            <person name="Li Z."/>
            <person name="Wang Q."/>
            <person name="Van de Peer Y."/>
            <person name="Marchal K."/>
            <person name="Chen J."/>
        </authorList>
    </citation>
    <scope>NUCLEOTIDE SEQUENCE [LARGE SCALE GENOMIC DNA]</scope>
    <source>
        <tissue evidence="1">Leaf</tissue>
    </source>
</reference>
<dbReference type="Proteomes" id="UP000607653">
    <property type="component" value="Unassembled WGS sequence"/>
</dbReference>
<protein>
    <submittedName>
        <fullName evidence="1">Uncharacterized protein</fullName>
    </submittedName>
</protein>
<dbReference type="AlphaFoldDB" id="A0A822ZKH9"/>
<name>A0A822ZKH9_NELNU</name>
<evidence type="ECO:0000313" key="1">
    <source>
        <dbReference type="EMBL" id="DAD45233.1"/>
    </source>
</evidence>
<dbReference type="EMBL" id="DUZY01000007">
    <property type="protein sequence ID" value="DAD45233.1"/>
    <property type="molecule type" value="Genomic_DNA"/>
</dbReference>
<proteinExistence type="predicted"/>
<gene>
    <name evidence="1" type="ORF">HUJ06_003463</name>
</gene>
<evidence type="ECO:0000313" key="2">
    <source>
        <dbReference type="Proteomes" id="UP000607653"/>
    </source>
</evidence>
<sequence length="143" mass="16566">MLFACLKGPIMGYRHFIRNSLQIRRKEHLLSFTLICIFNKYLLTTLLPKPRSISPTTKSCVKVFVITEYEKKKEKNAINYVVGYSNPFNHSTLSGELYSLKFETSKLFLFLGKKILYLSRMKLLVNYTQGMPIKLGISFLSLV</sequence>
<keyword evidence="2" id="KW-1185">Reference proteome</keyword>